<protein>
    <submittedName>
        <fullName evidence="3">Alpha/beta fold hydrolase</fullName>
    </submittedName>
</protein>
<name>A0ABW5PVI0_9BACI</name>
<dbReference type="Gene3D" id="3.40.50.1820">
    <property type="entry name" value="alpha/beta hydrolase"/>
    <property type="match status" value="1"/>
</dbReference>
<dbReference type="SUPFAM" id="SSF53474">
    <property type="entry name" value="alpha/beta-Hydrolases"/>
    <property type="match status" value="1"/>
</dbReference>
<reference evidence="4" key="1">
    <citation type="journal article" date="2019" name="Int. J. Syst. Evol. Microbiol.">
        <title>The Global Catalogue of Microorganisms (GCM) 10K type strain sequencing project: providing services to taxonomists for standard genome sequencing and annotation.</title>
        <authorList>
            <consortium name="The Broad Institute Genomics Platform"/>
            <consortium name="The Broad Institute Genome Sequencing Center for Infectious Disease"/>
            <person name="Wu L."/>
            <person name="Ma J."/>
        </authorList>
    </citation>
    <scope>NUCLEOTIDE SEQUENCE [LARGE SCALE GENOMIC DNA]</scope>
    <source>
        <strain evidence="4">TISTR 1858</strain>
    </source>
</reference>
<dbReference type="RefSeq" id="WP_379560005.1">
    <property type="nucleotide sequence ID" value="NZ_JBHUMX010000002.1"/>
</dbReference>
<dbReference type="InterPro" id="IPR029058">
    <property type="entry name" value="AB_hydrolase_fold"/>
</dbReference>
<keyword evidence="4" id="KW-1185">Reference proteome</keyword>
<organism evidence="3 4">
    <name type="scientific">Oceanobacillus kapialis</name>
    <dbReference type="NCBI Taxonomy" id="481353"/>
    <lineage>
        <taxon>Bacteria</taxon>
        <taxon>Bacillati</taxon>
        <taxon>Bacillota</taxon>
        <taxon>Bacilli</taxon>
        <taxon>Bacillales</taxon>
        <taxon>Bacillaceae</taxon>
        <taxon>Oceanobacillus</taxon>
    </lineage>
</organism>
<comment type="caution">
    <text evidence="3">The sequence shown here is derived from an EMBL/GenBank/DDBJ whole genome shotgun (WGS) entry which is preliminary data.</text>
</comment>
<accession>A0ABW5PVI0</accession>
<dbReference type="GO" id="GO:0016787">
    <property type="term" value="F:hydrolase activity"/>
    <property type="evidence" value="ECO:0007669"/>
    <property type="project" value="UniProtKB-KW"/>
</dbReference>
<evidence type="ECO:0000313" key="3">
    <source>
        <dbReference type="EMBL" id="MFD2627373.1"/>
    </source>
</evidence>
<dbReference type="Pfam" id="PF00561">
    <property type="entry name" value="Abhydrolase_1"/>
    <property type="match status" value="1"/>
</dbReference>
<evidence type="ECO:0000259" key="2">
    <source>
        <dbReference type="Pfam" id="PF00561"/>
    </source>
</evidence>
<sequence length="279" mass="32297">MWQKEFIHTNRGTFECFVKGNGEPICITHLYSQFNEKGYYFADPFTEHFQVCLVNLKNAGNSSKATSSEEWSMLESVKDLETIREKLNFEKWAFGGHSTGGMMVLVYAIHFPDSLTKVIAGGAAASYEYMNHKDSIYCRKNPHNQRLKEILSILKTSQDKQERKAVSREWSEMSLYRPENFDYYFSTPSSGSVVKARLDYYSYEELPGYDVRDALRSVSTPFMVYCGEHDAQCPFVFSEETHQLLQQSKLIRFHESNHSPFLEEARAFSGMVEEFSQFP</sequence>
<feature type="domain" description="AB hydrolase-1" evidence="2">
    <location>
        <begin position="41"/>
        <end position="265"/>
    </location>
</feature>
<evidence type="ECO:0000256" key="1">
    <source>
        <dbReference type="ARBA" id="ARBA00022801"/>
    </source>
</evidence>
<dbReference type="Proteomes" id="UP001597451">
    <property type="component" value="Unassembled WGS sequence"/>
</dbReference>
<evidence type="ECO:0000313" key="4">
    <source>
        <dbReference type="Proteomes" id="UP001597451"/>
    </source>
</evidence>
<dbReference type="PANTHER" id="PTHR43798:SF31">
    <property type="entry name" value="AB HYDROLASE SUPERFAMILY PROTEIN YCLE"/>
    <property type="match status" value="1"/>
</dbReference>
<proteinExistence type="predicted"/>
<dbReference type="InterPro" id="IPR000073">
    <property type="entry name" value="AB_hydrolase_1"/>
</dbReference>
<dbReference type="Gene3D" id="6.10.140.700">
    <property type="match status" value="1"/>
</dbReference>
<dbReference type="PANTHER" id="PTHR43798">
    <property type="entry name" value="MONOACYLGLYCEROL LIPASE"/>
    <property type="match status" value="1"/>
</dbReference>
<dbReference type="InterPro" id="IPR050266">
    <property type="entry name" value="AB_hydrolase_sf"/>
</dbReference>
<keyword evidence="1 3" id="KW-0378">Hydrolase</keyword>
<dbReference type="EMBL" id="JBHUMX010000002">
    <property type="protein sequence ID" value="MFD2627373.1"/>
    <property type="molecule type" value="Genomic_DNA"/>
</dbReference>
<gene>
    <name evidence="3" type="ORF">ACFSUN_01045</name>
</gene>